<dbReference type="PANTHER" id="PTHR17503:SF0">
    <property type="entry name" value="SYNCOLLIN"/>
    <property type="match status" value="1"/>
</dbReference>
<evidence type="ECO:0000256" key="6">
    <source>
        <dbReference type="ARBA" id="ARBA00037795"/>
    </source>
</evidence>
<evidence type="ECO:0000256" key="4">
    <source>
        <dbReference type="ARBA" id="ARBA00023157"/>
    </source>
</evidence>
<evidence type="ECO:0000256" key="3">
    <source>
        <dbReference type="ARBA" id="ARBA00023136"/>
    </source>
</evidence>
<evidence type="ECO:0000256" key="10">
    <source>
        <dbReference type="SAM" id="SignalP"/>
    </source>
</evidence>
<gene>
    <name evidence="12" type="primary">SYCN</name>
</gene>
<keyword evidence="5" id="KW-0968">Cytoplasmic vesicle</keyword>
<accession>A0A8B7T9Q2</accession>
<evidence type="ECO:0000256" key="8">
    <source>
        <dbReference type="ARBA" id="ARBA00060468"/>
    </source>
</evidence>
<evidence type="ECO:0000256" key="2">
    <source>
        <dbReference type="ARBA" id="ARBA00022729"/>
    </source>
</evidence>
<protein>
    <recommendedName>
        <fullName evidence="9">Syncollin</fullName>
    </recommendedName>
</protein>
<evidence type="ECO:0000256" key="7">
    <source>
        <dbReference type="ARBA" id="ARBA00057037"/>
    </source>
</evidence>
<comment type="function">
    <text evidence="7">Functions in exocytosis in pancreatic acinar cells regulating the fusion of zymogen granules with each other. May have a pore-forming activity on membranes and regulate exocytosis in other exocrine tissues.</text>
</comment>
<dbReference type="Pfam" id="PF15138">
    <property type="entry name" value="Syncollin"/>
    <property type="match status" value="1"/>
</dbReference>
<name>A0A8B7T9Q2_HIPAR</name>
<evidence type="ECO:0000256" key="9">
    <source>
        <dbReference type="ARBA" id="ARBA00074712"/>
    </source>
</evidence>
<dbReference type="GO" id="GO:0006887">
    <property type="term" value="P:exocytosis"/>
    <property type="evidence" value="ECO:0007669"/>
    <property type="project" value="UniProtKB-KW"/>
</dbReference>
<dbReference type="Gene3D" id="2.60.20.10">
    <property type="entry name" value="Crystallins"/>
    <property type="match status" value="1"/>
</dbReference>
<dbReference type="Proteomes" id="UP000694851">
    <property type="component" value="Unplaced"/>
</dbReference>
<comment type="subcellular location">
    <subcellularLocation>
        <location evidence="6">Zymogen granule lumen</location>
    </subcellularLocation>
    <subcellularLocation>
        <location evidence="8">Zymogen granule membrane</location>
        <topology evidence="8">Peripheral membrane protein</topology>
        <orientation evidence="8">Lumenal side</orientation>
    </subcellularLocation>
</comment>
<dbReference type="RefSeq" id="XP_019521804.1">
    <property type="nucleotide sequence ID" value="XM_019666259.1"/>
</dbReference>
<evidence type="ECO:0000256" key="1">
    <source>
        <dbReference type="ARBA" id="ARBA00022483"/>
    </source>
</evidence>
<dbReference type="GeneID" id="109395350"/>
<dbReference type="FunFam" id="2.60.20.10:FF:000014">
    <property type="entry name" value="Syncollin"/>
    <property type="match status" value="1"/>
</dbReference>
<evidence type="ECO:0000256" key="5">
    <source>
        <dbReference type="ARBA" id="ARBA00023329"/>
    </source>
</evidence>
<dbReference type="GO" id="GO:0042589">
    <property type="term" value="C:zymogen granule membrane"/>
    <property type="evidence" value="ECO:0007669"/>
    <property type="project" value="UniProtKB-SubCell"/>
</dbReference>
<feature type="chain" id="PRO_5034220675" description="Syncollin" evidence="10">
    <location>
        <begin position="22"/>
        <end position="134"/>
    </location>
</feature>
<keyword evidence="1" id="KW-0268">Exocytosis</keyword>
<keyword evidence="2 10" id="KW-0732">Signal</keyword>
<evidence type="ECO:0000313" key="11">
    <source>
        <dbReference type="Proteomes" id="UP000694851"/>
    </source>
</evidence>
<reference evidence="12" key="1">
    <citation type="submission" date="2025-08" db="UniProtKB">
        <authorList>
            <consortium name="RefSeq"/>
        </authorList>
    </citation>
    <scope>IDENTIFICATION</scope>
    <source>
        <tissue evidence="12">Muscle</tissue>
    </source>
</reference>
<sequence>MSQLYPMLLALAMVAIPGIQGACPTAAELKKPDGTRTCAKLFDKSDPYYENCCGGAELSIAPGTDLPFLPKSWTNIVSSVVVGQRCELTVWSRKGKGGKTRRFTAGAYPRLEEYRRGIFGHWSNAISALYCRCY</sequence>
<proteinExistence type="predicted"/>
<dbReference type="AlphaFoldDB" id="A0A8B7T9Q2"/>
<keyword evidence="11" id="KW-1185">Reference proteome</keyword>
<evidence type="ECO:0000313" key="12">
    <source>
        <dbReference type="RefSeq" id="XP_019521804.1"/>
    </source>
</evidence>
<dbReference type="OrthoDB" id="9947298at2759"/>
<keyword evidence="4" id="KW-1015">Disulfide bond</keyword>
<dbReference type="InterPro" id="IPR028137">
    <property type="entry name" value="Syncollin"/>
</dbReference>
<dbReference type="CTD" id="342898"/>
<dbReference type="KEGG" id="hai:109395350"/>
<organism evidence="11 12">
    <name type="scientific">Hipposideros armiger</name>
    <name type="common">Great Himalayan leaf-nosed bat</name>
    <dbReference type="NCBI Taxonomy" id="186990"/>
    <lineage>
        <taxon>Eukaryota</taxon>
        <taxon>Metazoa</taxon>
        <taxon>Chordata</taxon>
        <taxon>Craniata</taxon>
        <taxon>Vertebrata</taxon>
        <taxon>Euteleostomi</taxon>
        <taxon>Mammalia</taxon>
        <taxon>Eutheria</taxon>
        <taxon>Laurasiatheria</taxon>
        <taxon>Chiroptera</taxon>
        <taxon>Yinpterochiroptera</taxon>
        <taxon>Rhinolophoidea</taxon>
        <taxon>Hipposideridae</taxon>
        <taxon>Hipposideros</taxon>
    </lineage>
</organism>
<feature type="signal peptide" evidence="10">
    <location>
        <begin position="1"/>
        <end position="21"/>
    </location>
</feature>
<dbReference type="PANTHER" id="PTHR17503">
    <property type="entry name" value="SYNCOLLIN"/>
    <property type="match status" value="1"/>
</dbReference>
<keyword evidence="3" id="KW-0472">Membrane</keyword>